<dbReference type="Gene3D" id="1.10.287.1490">
    <property type="match status" value="1"/>
</dbReference>
<feature type="region of interest" description="Disordered" evidence="2">
    <location>
        <begin position="86"/>
        <end position="142"/>
    </location>
</feature>
<evidence type="ECO:0000313" key="4">
    <source>
        <dbReference type="RefSeq" id="XP_009793907.1"/>
    </source>
</evidence>
<organism evidence="3 4">
    <name type="scientific">Nicotiana sylvestris</name>
    <name type="common">Wood tobacco</name>
    <name type="synonym">South American tobacco</name>
    <dbReference type="NCBI Taxonomy" id="4096"/>
    <lineage>
        <taxon>Eukaryota</taxon>
        <taxon>Viridiplantae</taxon>
        <taxon>Streptophyta</taxon>
        <taxon>Embryophyta</taxon>
        <taxon>Tracheophyta</taxon>
        <taxon>Spermatophyta</taxon>
        <taxon>Magnoliopsida</taxon>
        <taxon>eudicotyledons</taxon>
        <taxon>Gunneridae</taxon>
        <taxon>Pentapetalae</taxon>
        <taxon>asterids</taxon>
        <taxon>lamiids</taxon>
        <taxon>Solanales</taxon>
        <taxon>Solanaceae</taxon>
        <taxon>Nicotianoideae</taxon>
        <taxon>Nicotianeae</taxon>
        <taxon>Nicotiana</taxon>
    </lineage>
</organism>
<evidence type="ECO:0000256" key="2">
    <source>
        <dbReference type="SAM" id="MobiDB-lite"/>
    </source>
</evidence>
<keyword evidence="1" id="KW-0175">Coiled coil</keyword>
<reference evidence="3" key="1">
    <citation type="journal article" date="2013" name="Genome Biol.">
        <title>Reference genomes and transcriptomes of Nicotiana sylvestris and Nicotiana tomentosiformis.</title>
        <authorList>
            <person name="Sierro N."/>
            <person name="Battey J.N."/>
            <person name="Ouadi S."/>
            <person name="Bovet L."/>
            <person name="Goepfert S."/>
            <person name="Bakaher N."/>
            <person name="Peitsch M.C."/>
            <person name="Ivanov N.V."/>
        </authorList>
    </citation>
    <scope>NUCLEOTIDE SEQUENCE [LARGE SCALE GENOMIC DNA]</scope>
</reference>
<dbReference type="AlphaFoldDB" id="A0A1U7XPC5"/>
<feature type="compositionally biased region" description="Acidic residues" evidence="2">
    <location>
        <begin position="333"/>
        <end position="350"/>
    </location>
</feature>
<keyword evidence="3" id="KW-1185">Reference proteome</keyword>
<gene>
    <name evidence="4" type="primary">LOC104240734</name>
</gene>
<reference evidence="4" key="2">
    <citation type="submission" date="2025-08" db="UniProtKB">
        <authorList>
            <consortium name="RefSeq"/>
        </authorList>
    </citation>
    <scope>IDENTIFICATION</scope>
    <source>
        <tissue evidence="4">Leaf</tissue>
    </source>
</reference>
<evidence type="ECO:0000256" key="1">
    <source>
        <dbReference type="SAM" id="Coils"/>
    </source>
</evidence>
<sequence length="367" mass="40712">MAKTSKTDPQKEKASSSSSWLAGDKTPVEPLPHEYVPGPSVARMRHAVPDLKDWVRKLAVSSSHAEHCWRNMSRGRWEAKNHESVYQLGEEEEDERDDSALVVRARRPVEAGKPSKPEAIVETRPRDGEASKKDSGKAPESLEAFTKSLAELSQFETELQKVSEERNNLKLLCGQKDEAIKDLRSDLAKARKEEAEIDEQLQQKLERIELLQGEVNQIKADCDRQKENMNRLVAEKEASLAKLSSSEDQLRSIKEKSSAQAKRIEELEVELVEAKEEVEKMKSMADKSIAVYLADAEAAHTQLSEAALQGFDLSNEIAQDKVLEADTRLLVSSDDDDDDEGSQGGSDNDEGPEREAAPKGGTSPGHS</sequence>
<evidence type="ECO:0000313" key="3">
    <source>
        <dbReference type="Proteomes" id="UP000189701"/>
    </source>
</evidence>
<accession>A0A1U7XPC5</accession>
<feature type="region of interest" description="Disordered" evidence="2">
    <location>
        <begin position="328"/>
        <end position="367"/>
    </location>
</feature>
<feature type="compositionally biased region" description="Basic and acidic residues" evidence="2">
    <location>
        <begin position="107"/>
        <end position="137"/>
    </location>
</feature>
<dbReference type="Proteomes" id="UP000189701">
    <property type="component" value="Unplaced"/>
</dbReference>
<feature type="compositionally biased region" description="Basic and acidic residues" evidence="2">
    <location>
        <begin position="1"/>
        <end position="14"/>
    </location>
</feature>
<dbReference type="OrthoDB" id="1237563at2759"/>
<feature type="region of interest" description="Disordered" evidence="2">
    <location>
        <begin position="1"/>
        <end position="38"/>
    </location>
</feature>
<name>A0A1U7XPC5_NICSY</name>
<dbReference type="RefSeq" id="XP_009793907.1">
    <property type="nucleotide sequence ID" value="XM_009795605.1"/>
</dbReference>
<proteinExistence type="predicted"/>
<protein>
    <submittedName>
        <fullName evidence="4">Eukaryotic translation initiation factor 5B-like</fullName>
    </submittedName>
</protein>
<feature type="coiled-coil region" evidence="1">
    <location>
        <begin position="152"/>
        <end position="284"/>
    </location>
</feature>